<organism evidence="17 18">
    <name type="scientific">Heterocephalus glaber</name>
    <name type="common">Naked mole rat</name>
    <dbReference type="NCBI Taxonomy" id="10181"/>
    <lineage>
        <taxon>Eukaryota</taxon>
        <taxon>Metazoa</taxon>
        <taxon>Chordata</taxon>
        <taxon>Craniata</taxon>
        <taxon>Vertebrata</taxon>
        <taxon>Euteleostomi</taxon>
        <taxon>Mammalia</taxon>
        <taxon>Eutheria</taxon>
        <taxon>Euarchontoglires</taxon>
        <taxon>Glires</taxon>
        <taxon>Rodentia</taxon>
        <taxon>Hystricomorpha</taxon>
        <taxon>Bathyergidae</taxon>
        <taxon>Heterocephalus</taxon>
    </lineage>
</organism>
<feature type="region of interest" description="Disordered" evidence="13">
    <location>
        <begin position="33"/>
        <end position="108"/>
    </location>
</feature>
<evidence type="ECO:0000313" key="18">
    <source>
        <dbReference type="RefSeq" id="XP_004849528.1"/>
    </source>
</evidence>
<evidence type="ECO:0000256" key="10">
    <source>
        <dbReference type="ARBA" id="ARBA00070404"/>
    </source>
</evidence>
<dbReference type="InterPro" id="IPR002049">
    <property type="entry name" value="LE_dom"/>
</dbReference>
<evidence type="ECO:0000256" key="6">
    <source>
        <dbReference type="ARBA" id="ARBA00023136"/>
    </source>
</evidence>
<dbReference type="CTD" id="1955"/>
<dbReference type="KEGG" id="hgl:101712969"/>
<keyword evidence="9 12" id="KW-0424">Laminin EGF-like domain</keyword>
<proteinExistence type="predicted"/>
<dbReference type="PANTHER" id="PTHR10574:SF406">
    <property type="entry name" value="LAMININ SUBUNIT ALPHA 5"/>
    <property type="match status" value="1"/>
</dbReference>
<dbReference type="SUPFAM" id="SSF57196">
    <property type="entry name" value="EGF/Laminin"/>
    <property type="match status" value="4"/>
</dbReference>
<feature type="signal peptide" evidence="15">
    <location>
        <begin position="1"/>
        <end position="36"/>
    </location>
</feature>
<evidence type="ECO:0000256" key="1">
    <source>
        <dbReference type="ARBA" id="ARBA00004479"/>
    </source>
</evidence>
<comment type="subcellular location">
    <subcellularLocation>
        <location evidence="1">Membrane</location>
        <topology evidence="1">Single-pass type I membrane protein</topology>
    </subcellularLocation>
</comment>
<dbReference type="GeneID" id="101712969"/>
<dbReference type="SMART" id="SM00180">
    <property type="entry name" value="EGF_Lam"/>
    <property type="match status" value="5"/>
</dbReference>
<dbReference type="CDD" id="cd00055">
    <property type="entry name" value="EGF_Lam"/>
    <property type="match status" value="5"/>
</dbReference>
<dbReference type="PROSITE" id="PS50027">
    <property type="entry name" value="EGF_LAM_2"/>
    <property type="match status" value="3"/>
</dbReference>
<evidence type="ECO:0000256" key="14">
    <source>
        <dbReference type="SAM" id="Phobius"/>
    </source>
</evidence>
<feature type="disulfide bond" evidence="12">
    <location>
        <begin position="272"/>
        <end position="281"/>
    </location>
</feature>
<comment type="caution">
    <text evidence="12">Lacks conserved residue(s) required for the propagation of feature annotation.</text>
</comment>
<feature type="compositionally biased region" description="Low complexity" evidence="13">
    <location>
        <begin position="125"/>
        <end position="161"/>
    </location>
</feature>
<evidence type="ECO:0000256" key="5">
    <source>
        <dbReference type="ARBA" id="ARBA00022989"/>
    </source>
</evidence>
<dbReference type="InterPro" id="IPR000742">
    <property type="entry name" value="EGF"/>
</dbReference>
<dbReference type="PANTHER" id="PTHR10574">
    <property type="entry name" value="NETRIN/LAMININ-RELATED"/>
    <property type="match status" value="1"/>
</dbReference>
<evidence type="ECO:0000313" key="17">
    <source>
        <dbReference type="Proteomes" id="UP000694906"/>
    </source>
</evidence>
<feature type="disulfide bond" evidence="12">
    <location>
        <begin position="252"/>
        <end position="264"/>
    </location>
</feature>
<reference evidence="18" key="1">
    <citation type="submission" date="2025-08" db="UniProtKB">
        <authorList>
            <consortium name="RefSeq"/>
        </authorList>
    </citation>
    <scope>IDENTIFICATION</scope>
</reference>
<keyword evidence="6 14" id="KW-0472">Membrane</keyword>
<dbReference type="FunFam" id="2.10.25.10:FF:000599">
    <property type="entry name" value="multiple epidermal growth factor-like domains protein 9"/>
    <property type="match status" value="1"/>
</dbReference>
<evidence type="ECO:0000256" key="13">
    <source>
        <dbReference type="SAM" id="MobiDB-lite"/>
    </source>
</evidence>
<keyword evidence="4" id="KW-0677">Repeat</keyword>
<evidence type="ECO:0000256" key="11">
    <source>
        <dbReference type="ARBA" id="ARBA00078818"/>
    </source>
</evidence>
<keyword evidence="8" id="KW-0325">Glycoprotein</keyword>
<dbReference type="AlphaFoldDB" id="A0AAX6PE74"/>
<dbReference type="InterPro" id="IPR056863">
    <property type="entry name" value="LMN_ATRN_NET-like_EGF"/>
</dbReference>
<evidence type="ECO:0000256" key="4">
    <source>
        <dbReference type="ARBA" id="ARBA00022737"/>
    </source>
</evidence>
<feature type="region of interest" description="Disordered" evidence="13">
    <location>
        <begin position="123"/>
        <end position="192"/>
    </location>
</feature>
<dbReference type="PRINTS" id="PR00011">
    <property type="entry name" value="EGFLAMININ"/>
</dbReference>
<keyword evidence="2 14" id="KW-0812">Transmembrane</keyword>
<name>A0AAX6PE74_HETGA</name>
<evidence type="ECO:0000259" key="16">
    <source>
        <dbReference type="PROSITE" id="PS50027"/>
    </source>
</evidence>
<dbReference type="GO" id="GO:0016020">
    <property type="term" value="C:membrane"/>
    <property type="evidence" value="ECO:0007669"/>
    <property type="project" value="UniProtKB-SubCell"/>
</dbReference>
<feature type="disulfide bond" evidence="12">
    <location>
        <begin position="224"/>
        <end position="233"/>
    </location>
</feature>
<dbReference type="Pfam" id="PF00053">
    <property type="entry name" value="EGF_laminin"/>
    <property type="match status" value="4"/>
</dbReference>
<dbReference type="FunFam" id="2.10.25.10:FF:000743">
    <property type="entry name" value="Si:dkey-220k22.1"/>
    <property type="match status" value="1"/>
</dbReference>
<evidence type="ECO:0000256" key="8">
    <source>
        <dbReference type="ARBA" id="ARBA00023180"/>
    </source>
</evidence>
<dbReference type="SMART" id="SM00181">
    <property type="entry name" value="EGF"/>
    <property type="match status" value="5"/>
</dbReference>
<feature type="disulfide bond" evidence="12">
    <location>
        <begin position="318"/>
        <end position="327"/>
    </location>
</feature>
<dbReference type="FunFam" id="2.10.25.10:FF:000589">
    <property type="entry name" value="Multiple epidermal growth factor-like domains 9"/>
    <property type="match status" value="1"/>
</dbReference>
<feature type="domain" description="Laminin EGF-like" evidence="16">
    <location>
        <begin position="252"/>
        <end position="298"/>
    </location>
</feature>
<keyword evidence="7 12" id="KW-1015">Disulfide bond</keyword>
<evidence type="ECO:0000256" key="15">
    <source>
        <dbReference type="SAM" id="SignalP"/>
    </source>
</evidence>
<gene>
    <name evidence="18" type="primary">Megf9</name>
</gene>
<dbReference type="Proteomes" id="UP000694906">
    <property type="component" value="Unplaced"/>
</dbReference>
<feature type="compositionally biased region" description="Low complexity" evidence="13">
    <location>
        <begin position="87"/>
        <end position="103"/>
    </location>
</feature>
<accession>A0AAX6PE74</accession>
<protein>
    <recommendedName>
        <fullName evidence="10">Multiple epidermal growth factor-like domains protein 9</fullName>
    </recommendedName>
    <alternativeName>
        <fullName evidence="11">Epidermal growth factor-like protein 5</fullName>
    </alternativeName>
</protein>
<evidence type="ECO:0000256" key="3">
    <source>
        <dbReference type="ARBA" id="ARBA00022729"/>
    </source>
</evidence>
<feature type="chain" id="PRO_5043993986" description="Multiple epidermal growth factor-like domains protein 9" evidence="15">
    <location>
        <begin position="37"/>
        <end position="600"/>
    </location>
</feature>
<dbReference type="GO" id="GO:0009888">
    <property type="term" value="P:tissue development"/>
    <property type="evidence" value="ECO:0007669"/>
    <property type="project" value="TreeGrafter"/>
</dbReference>
<keyword evidence="17" id="KW-1185">Reference proteome</keyword>
<keyword evidence="5 14" id="KW-1133">Transmembrane helix</keyword>
<dbReference type="RefSeq" id="XP_004849528.1">
    <property type="nucleotide sequence ID" value="XM_004849471.2"/>
</dbReference>
<dbReference type="GO" id="GO:0005604">
    <property type="term" value="C:basement membrane"/>
    <property type="evidence" value="ECO:0007669"/>
    <property type="project" value="UniProtKB-ARBA"/>
</dbReference>
<feature type="disulfide bond" evidence="12">
    <location>
        <begin position="330"/>
        <end position="344"/>
    </location>
</feature>
<dbReference type="Gene3D" id="2.10.25.10">
    <property type="entry name" value="Laminin"/>
    <property type="match status" value="5"/>
</dbReference>
<dbReference type="GO" id="GO:0009887">
    <property type="term" value="P:animal organ morphogenesis"/>
    <property type="evidence" value="ECO:0007669"/>
    <property type="project" value="TreeGrafter"/>
</dbReference>
<evidence type="ECO:0000256" key="2">
    <source>
        <dbReference type="ARBA" id="ARBA00022692"/>
    </source>
</evidence>
<evidence type="ECO:0000256" key="7">
    <source>
        <dbReference type="ARBA" id="ARBA00023157"/>
    </source>
</evidence>
<sequence>MNGEAERAMRSLPSLGGLALLCCAAAAAAAASAASAGNVTGGGGAEGQVDASPGPGLRGEPSYSSPEATAPTAQAPRTGPPRPTVRRPPAATSPSRSPETTPPLAATGPALTTFQETTPLEADLTPTAPRAPTSPAPTTLWSTTGLAPTTPVATTVLAPTAPRTPTPGLPSSSSSSSSSSSRLLPTPPVTEAPSLPPREYLCNCSRVGTLDVKHCNETTGQCECQQGYQGLHCETCKEGFYMNHTSGLCLPCHCSPQGALSKLCNSSGNCQCRVGVTGFTCNQCQDGYYGFNKNGCLPCQCNNRSASCDARTGVCLNCQENSKGDHCEECKEGFYQSPYPSKRCLHCPCSAVTSTGNCTIELDELEPKCVQCKDGYTGQNCNKCENGYYNSDSICIPCQCHGHVDPIKTPKICRPESGECINCLHNTSGFWCENCLEGYVRDIERHCIKKEVIVPTPEGSTILVSNASLTTSVPTPVINSTFTPTTLQTIFSVSSSENSTSALADVSWTQFNIIILTVIIIVVVLLMGFVGAVYMYREYQNRKLNAPFWTIELKEDNISFSSYHDSIPNADVSGLLEDDGNEVAPNGQLTLTTPIHNYKA</sequence>
<dbReference type="InterPro" id="IPR050440">
    <property type="entry name" value="Laminin/Netrin_ECM"/>
</dbReference>
<feature type="compositionally biased region" description="Low complexity" evidence="13">
    <location>
        <begin position="169"/>
        <end position="184"/>
    </location>
</feature>
<evidence type="ECO:0000256" key="9">
    <source>
        <dbReference type="ARBA" id="ARBA00023292"/>
    </source>
</evidence>
<dbReference type="PROSITE" id="PS01248">
    <property type="entry name" value="EGF_LAM_1"/>
    <property type="match status" value="3"/>
</dbReference>
<feature type="domain" description="Laminin EGF-like" evidence="16">
    <location>
        <begin position="202"/>
        <end position="251"/>
    </location>
</feature>
<keyword evidence="3 15" id="KW-0732">Signal</keyword>
<feature type="domain" description="Laminin EGF-like" evidence="16">
    <location>
        <begin position="299"/>
        <end position="346"/>
    </location>
</feature>
<evidence type="ECO:0000256" key="12">
    <source>
        <dbReference type="PROSITE-ProRule" id="PRU00460"/>
    </source>
</evidence>
<dbReference type="FunFam" id="2.10.25.10:FF:000188">
    <property type="entry name" value="Laminin subunit gamma 2"/>
    <property type="match status" value="2"/>
</dbReference>
<feature type="transmembrane region" description="Helical" evidence="14">
    <location>
        <begin position="513"/>
        <end position="536"/>
    </location>
</feature>
<dbReference type="Pfam" id="PF24973">
    <property type="entry name" value="EGF_LMN_ATRN"/>
    <property type="match status" value="1"/>
</dbReference>